<evidence type="ECO:0000259" key="2">
    <source>
        <dbReference type="Pfam" id="PF00465"/>
    </source>
</evidence>
<dbReference type="PANTHER" id="PTHR43633:SF1">
    <property type="entry name" value="ALCOHOL DEHYDROGENASE YQHD"/>
    <property type="match status" value="1"/>
</dbReference>
<comment type="caution">
    <text evidence="4">The sequence shown here is derived from an EMBL/GenBank/DDBJ whole genome shotgun (WGS) entry which is preliminary data.</text>
</comment>
<dbReference type="GO" id="GO:1990002">
    <property type="term" value="F:methylglyoxal reductase (NADPH) (acetol producing) activity"/>
    <property type="evidence" value="ECO:0007669"/>
    <property type="project" value="TreeGrafter"/>
</dbReference>
<evidence type="ECO:0000313" key="5">
    <source>
        <dbReference type="Proteomes" id="UP000652847"/>
    </source>
</evidence>
<name>A0A8I0A908_9FIRM</name>
<proteinExistence type="predicted"/>
<dbReference type="PANTHER" id="PTHR43633">
    <property type="entry name" value="ALCOHOL DEHYDROGENASE YQHD"/>
    <property type="match status" value="1"/>
</dbReference>
<accession>A0A8I0A908</accession>
<dbReference type="Gene3D" id="1.20.1090.10">
    <property type="entry name" value="Dehydroquinate synthase-like - alpha domain"/>
    <property type="match status" value="1"/>
</dbReference>
<dbReference type="GO" id="GO:0046872">
    <property type="term" value="F:metal ion binding"/>
    <property type="evidence" value="ECO:0007669"/>
    <property type="project" value="InterPro"/>
</dbReference>
<evidence type="ECO:0000259" key="3">
    <source>
        <dbReference type="Pfam" id="PF25137"/>
    </source>
</evidence>
<dbReference type="Pfam" id="PF25137">
    <property type="entry name" value="ADH_Fe_C"/>
    <property type="match status" value="1"/>
</dbReference>
<feature type="domain" description="Fe-containing alcohol dehydrogenase-like C-terminal" evidence="3">
    <location>
        <begin position="189"/>
        <end position="390"/>
    </location>
</feature>
<dbReference type="InterPro" id="IPR056798">
    <property type="entry name" value="ADH_Fe_C"/>
</dbReference>
<gene>
    <name evidence="4" type="ORF">H8S54_03350</name>
</gene>
<evidence type="ECO:0000313" key="4">
    <source>
        <dbReference type="EMBL" id="MBC5650185.1"/>
    </source>
</evidence>
<dbReference type="Proteomes" id="UP000652847">
    <property type="component" value="Unassembled WGS sequence"/>
</dbReference>
<dbReference type="GO" id="GO:1990362">
    <property type="term" value="F:butanol dehydrogenase (NAD+) activity"/>
    <property type="evidence" value="ECO:0007669"/>
    <property type="project" value="InterPro"/>
</dbReference>
<protein>
    <submittedName>
        <fullName evidence="4">Iron-containing alcohol dehydrogenase</fullName>
    </submittedName>
</protein>
<dbReference type="GO" id="GO:0005829">
    <property type="term" value="C:cytosol"/>
    <property type="evidence" value="ECO:0007669"/>
    <property type="project" value="TreeGrafter"/>
</dbReference>
<dbReference type="InterPro" id="IPR018211">
    <property type="entry name" value="ADH_Fe_CS"/>
</dbReference>
<dbReference type="RefSeq" id="WP_186900919.1">
    <property type="nucleotide sequence ID" value="NZ_JACOOT010000008.1"/>
</dbReference>
<dbReference type="PROSITE" id="PS00060">
    <property type="entry name" value="ADH_IRON_2"/>
    <property type="match status" value="1"/>
</dbReference>
<organism evidence="4 5">
    <name type="scientific">Blautia segnis</name>
    <dbReference type="NCBI Taxonomy" id="2763030"/>
    <lineage>
        <taxon>Bacteria</taxon>
        <taxon>Bacillati</taxon>
        <taxon>Bacillota</taxon>
        <taxon>Clostridia</taxon>
        <taxon>Lachnospirales</taxon>
        <taxon>Lachnospiraceae</taxon>
        <taxon>Blautia</taxon>
    </lineage>
</organism>
<dbReference type="Pfam" id="PF00465">
    <property type="entry name" value="Fe-ADH"/>
    <property type="match status" value="1"/>
</dbReference>
<reference evidence="4 5" key="1">
    <citation type="submission" date="2020-08" db="EMBL/GenBank/DDBJ databases">
        <title>Genome public.</title>
        <authorList>
            <person name="Liu C."/>
            <person name="Sun Q."/>
        </authorList>
    </citation>
    <scope>NUCLEOTIDE SEQUENCE [LARGE SCALE GENOMIC DNA]</scope>
    <source>
        <strain evidence="4 5">BX17</strain>
    </source>
</reference>
<evidence type="ECO:0000256" key="1">
    <source>
        <dbReference type="ARBA" id="ARBA00023002"/>
    </source>
</evidence>
<keyword evidence="1" id="KW-0560">Oxidoreductase</keyword>
<dbReference type="InterPro" id="IPR044731">
    <property type="entry name" value="BDH-like"/>
</dbReference>
<dbReference type="SUPFAM" id="SSF56796">
    <property type="entry name" value="Dehydroquinate synthase-like"/>
    <property type="match status" value="1"/>
</dbReference>
<sequence>MLNFEYRLPTRIVFGKGMEEQAGEEIKKSGGTKVLVHYGGHSAEKTGLLAKVCRILEESQLPYVLLGGVKPNPRLSKIYEGIALAKKENVDFILAVGGGSVIDSAKGIGYGVANEGDVWDFYIRKKAPKACVPVGVILTIAASGSETSDGSVVTNENGNLKRDVGSDYARPKFAIMNPELTYSLPEYQTASGSTDILMHAMERYFTTVKNVELIDGFLESLMKTVMHNVRIVLGNPCDYNARAELMLAGSFCHNGLLTCGRKGDWASHAIEHELGGMFDVAHGAGLAAVWGSWARYVYFADVMRFAQFAVNVMGCVMDYQNPEKTALEGICAMERFFTSIHMPTSISQMGIILSDEQIECLAEKCTDGGSKNIGAFCRLGKEDIRKIYTMAR</sequence>
<dbReference type="FunFam" id="3.40.50.1970:FF:000003">
    <property type="entry name" value="Alcohol dehydrogenase, iron-containing"/>
    <property type="match status" value="1"/>
</dbReference>
<dbReference type="CDD" id="cd08187">
    <property type="entry name" value="BDH"/>
    <property type="match status" value="1"/>
</dbReference>
<dbReference type="Gene3D" id="3.40.50.1970">
    <property type="match status" value="1"/>
</dbReference>
<dbReference type="InterPro" id="IPR001670">
    <property type="entry name" value="ADH_Fe/GldA"/>
</dbReference>
<keyword evidence="5" id="KW-1185">Reference proteome</keyword>
<feature type="domain" description="Alcohol dehydrogenase iron-type/glycerol dehydrogenase GldA" evidence="2">
    <location>
        <begin position="9"/>
        <end position="178"/>
    </location>
</feature>
<dbReference type="GO" id="GO:0008106">
    <property type="term" value="F:alcohol dehydrogenase (NADP+) activity"/>
    <property type="evidence" value="ECO:0007669"/>
    <property type="project" value="TreeGrafter"/>
</dbReference>
<dbReference type="EMBL" id="JACOOT010000008">
    <property type="protein sequence ID" value="MBC5650185.1"/>
    <property type="molecule type" value="Genomic_DNA"/>
</dbReference>
<dbReference type="AlphaFoldDB" id="A0A8I0A908"/>